<name>A0AAD9SPH6_PHOAM</name>
<dbReference type="EMBL" id="JAUJFL010000001">
    <property type="protein sequence ID" value="KAK2614121.1"/>
    <property type="molecule type" value="Genomic_DNA"/>
</dbReference>
<proteinExistence type="predicted"/>
<dbReference type="AlphaFoldDB" id="A0AAD9SPH6"/>
<organism evidence="1 2">
    <name type="scientific">Phomopsis amygdali</name>
    <name type="common">Fusicoccum amygdali</name>
    <dbReference type="NCBI Taxonomy" id="1214568"/>
    <lineage>
        <taxon>Eukaryota</taxon>
        <taxon>Fungi</taxon>
        <taxon>Dikarya</taxon>
        <taxon>Ascomycota</taxon>
        <taxon>Pezizomycotina</taxon>
        <taxon>Sordariomycetes</taxon>
        <taxon>Sordariomycetidae</taxon>
        <taxon>Diaporthales</taxon>
        <taxon>Diaporthaceae</taxon>
        <taxon>Diaporthe</taxon>
    </lineage>
</organism>
<keyword evidence="2" id="KW-1185">Reference proteome</keyword>
<sequence length="230" mass="26329">MTTAFRFLALPGEIRAMVYREALVPTTPEGLKEDLCSLAQPPLARVSRQLRAEAIPIFYGENDFVIRIENHSIRPVFNQERRRGVDVAYKRYIAMFEAFSASGSDGPGTSCISHIKSILVTYDHYHHNGDSSTIGFYLNYSKPGPYELPDWVRICESVVDWADFTTVRTALLNELGAWVLEETITLLELFPRARLAAMLWFCAKECPLAAKHVELWYDELDYFYRDDSDS</sequence>
<dbReference type="InterPro" id="IPR038883">
    <property type="entry name" value="AN11006-like"/>
</dbReference>
<dbReference type="Proteomes" id="UP001265746">
    <property type="component" value="Unassembled WGS sequence"/>
</dbReference>
<comment type="caution">
    <text evidence="1">The sequence shown here is derived from an EMBL/GenBank/DDBJ whole genome shotgun (WGS) entry which is preliminary data.</text>
</comment>
<dbReference type="PANTHER" id="PTHR42085">
    <property type="entry name" value="F-BOX DOMAIN-CONTAINING PROTEIN"/>
    <property type="match status" value="1"/>
</dbReference>
<evidence type="ECO:0000313" key="2">
    <source>
        <dbReference type="Proteomes" id="UP001265746"/>
    </source>
</evidence>
<protein>
    <submittedName>
        <fullName evidence="1">Uncharacterized protein</fullName>
    </submittedName>
</protein>
<gene>
    <name evidence="1" type="ORF">N8I77_000975</name>
</gene>
<accession>A0AAD9SPH6</accession>
<dbReference type="PANTHER" id="PTHR42085:SF2">
    <property type="entry name" value="F-BOX DOMAIN-CONTAINING PROTEIN"/>
    <property type="match status" value="1"/>
</dbReference>
<reference evidence="1" key="1">
    <citation type="submission" date="2023-06" db="EMBL/GenBank/DDBJ databases">
        <authorList>
            <person name="Noh H."/>
        </authorList>
    </citation>
    <scope>NUCLEOTIDE SEQUENCE</scope>
    <source>
        <strain evidence="1">DUCC20226</strain>
    </source>
</reference>
<evidence type="ECO:0000313" key="1">
    <source>
        <dbReference type="EMBL" id="KAK2614121.1"/>
    </source>
</evidence>